<dbReference type="AlphaFoldDB" id="A0A1H6KPD6"/>
<dbReference type="STRING" id="370526.SAMN04489835_3993"/>
<feature type="domain" description="N-acetyltransferase" evidence="6">
    <location>
        <begin position="19"/>
        <end position="177"/>
    </location>
</feature>
<keyword evidence="3 5" id="KW-0808">Transferase</keyword>
<dbReference type="InterPro" id="IPR041380">
    <property type="entry name" value="Acetyltransf_17"/>
</dbReference>
<organism evidence="7 8">
    <name type="scientific">Mycolicibacterium rutilum</name>
    <name type="common">Mycobacterium rutilum</name>
    <dbReference type="NCBI Taxonomy" id="370526"/>
    <lineage>
        <taxon>Bacteria</taxon>
        <taxon>Bacillati</taxon>
        <taxon>Actinomycetota</taxon>
        <taxon>Actinomycetes</taxon>
        <taxon>Mycobacteriales</taxon>
        <taxon>Mycobacteriaceae</taxon>
        <taxon>Mycolicibacterium</taxon>
    </lineage>
</organism>
<dbReference type="InterPro" id="IPR025559">
    <property type="entry name" value="Eis_dom"/>
</dbReference>
<dbReference type="PANTHER" id="PTHR37817:SF1">
    <property type="entry name" value="N-ACETYLTRANSFERASE EIS"/>
    <property type="match status" value="1"/>
</dbReference>
<comment type="subunit">
    <text evidence="5">Homohexamer; trimer of dimers.</text>
</comment>
<comment type="similarity">
    <text evidence="1 5">Belongs to the acetyltransferase Eis family.</text>
</comment>
<dbReference type="RefSeq" id="WP_083408627.1">
    <property type="nucleotide sequence ID" value="NZ_LT629971.1"/>
</dbReference>
<dbReference type="InterPro" id="IPR000182">
    <property type="entry name" value="GNAT_dom"/>
</dbReference>
<dbReference type="Pfam" id="PF13527">
    <property type="entry name" value="Acetyltransf_9"/>
    <property type="match status" value="1"/>
</dbReference>
<gene>
    <name evidence="7" type="ORF">SAMN04489835_3993</name>
</gene>
<dbReference type="GO" id="GO:0034069">
    <property type="term" value="F:aminoglycoside N-acetyltransferase activity"/>
    <property type="evidence" value="ECO:0007669"/>
    <property type="project" value="TreeGrafter"/>
</dbReference>
<dbReference type="Pfam" id="PF13530">
    <property type="entry name" value="SCP2_2"/>
    <property type="match status" value="1"/>
</dbReference>
<keyword evidence="2" id="KW-1036">Host cytoplasmic vesicle</keyword>
<dbReference type="InterPro" id="IPR051554">
    <property type="entry name" value="Acetyltransferase_Eis"/>
</dbReference>
<evidence type="ECO:0000256" key="1">
    <source>
        <dbReference type="ARBA" id="ARBA00009213"/>
    </source>
</evidence>
<dbReference type="SUPFAM" id="SSF55718">
    <property type="entry name" value="SCP-like"/>
    <property type="match status" value="1"/>
</dbReference>
<feature type="active site" description="Proton donor" evidence="5">
    <location>
        <position position="137"/>
    </location>
</feature>
<dbReference type="Gene3D" id="3.40.630.30">
    <property type="match status" value="2"/>
</dbReference>
<feature type="active site" description="Proton acceptor; via carboxylate" evidence="5">
    <location>
        <position position="411"/>
    </location>
</feature>
<keyword evidence="8" id="KW-1185">Reference proteome</keyword>
<keyword evidence="4 5" id="KW-0012">Acyltransferase</keyword>
<dbReference type="PROSITE" id="PS51186">
    <property type="entry name" value="GNAT"/>
    <property type="match status" value="1"/>
</dbReference>
<evidence type="ECO:0000256" key="5">
    <source>
        <dbReference type="HAMAP-Rule" id="MF_01812"/>
    </source>
</evidence>
<dbReference type="CDD" id="cd04301">
    <property type="entry name" value="NAT_SF"/>
    <property type="match status" value="1"/>
</dbReference>
<evidence type="ECO:0000256" key="4">
    <source>
        <dbReference type="ARBA" id="ARBA00023315"/>
    </source>
</evidence>
<feature type="binding site" evidence="5">
    <location>
        <begin position="105"/>
        <end position="110"/>
    </location>
    <ligand>
        <name>acetyl-CoA</name>
        <dbReference type="ChEBI" id="CHEBI:57288"/>
    </ligand>
</feature>
<dbReference type="InterPro" id="IPR022902">
    <property type="entry name" value="NAcTrfase_Eis"/>
</dbReference>
<dbReference type="Proteomes" id="UP000182915">
    <property type="component" value="Chromosome I"/>
</dbReference>
<dbReference type="PANTHER" id="PTHR37817">
    <property type="entry name" value="N-ACETYLTRANSFERASE EIS"/>
    <property type="match status" value="1"/>
</dbReference>
<evidence type="ECO:0000313" key="7">
    <source>
        <dbReference type="EMBL" id="SEH77602.1"/>
    </source>
</evidence>
<dbReference type="NCBIfam" id="NF002368">
    <property type="entry name" value="PRK01346.1-5"/>
    <property type="match status" value="1"/>
</dbReference>
<dbReference type="Gene3D" id="3.30.1050.10">
    <property type="entry name" value="SCP2 sterol-binding domain"/>
    <property type="match status" value="1"/>
</dbReference>
<protein>
    <submittedName>
        <fullName evidence="7">Predicted acetyltransferase</fullName>
    </submittedName>
</protein>
<dbReference type="GO" id="GO:0030649">
    <property type="term" value="P:aminoglycoside antibiotic catabolic process"/>
    <property type="evidence" value="ECO:0007669"/>
    <property type="project" value="TreeGrafter"/>
</dbReference>
<dbReference type="InterPro" id="IPR016181">
    <property type="entry name" value="Acyl_CoA_acyltransferase"/>
</dbReference>
<dbReference type="OrthoDB" id="8399956at2"/>
<dbReference type="Pfam" id="PF17668">
    <property type="entry name" value="Acetyltransf_17"/>
    <property type="match status" value="1"/>
</dbReference>
<dbReference type="SUPFAM" id="SSF55729">
    <property type="entry name" value="Acyl-CoA N-acyltransferases (Nat)"/>
    <property type="match status" value="1"/>
</dbReference>
<evidence type="ECO:0000256" key="3">
    <source>
        <dbReference type="ARBA" id="ARBA00022679"/>
    </source>
</evidence>
<evidence type="ECO:0000313" key="8">
    <source>
        <dbReference type="Proteomes" id="UP000182915"/>
    </source>
</evidence>
<evidence type="ECO:0000259" key="6">
    <source>
        <dbReference type="PROSITE" id="PS51186"/>
    </source>
</evidence>
<evidence type="ECO:0000256" key="2">
    <source>
        <dbReference type="ARBA" id="ARBA00022488"/>
    </source>
</evidence>
<sequence>MAASGSVLDARDQQVGTSLEIRSATDADWPAIARLDATCFGVYNAPATFQAWRTLIAADGSVLACDGGDVVGMAHYLDLRLTVPGGAVLPMAGVTIVAVAPTHRRRGLLRAMFTELHTRIERSYPVAGLTASEGGIYGRFGYGAATIEQELTVDRRTARFRDDAPDPGGVRIVAAADHRDEIEALYERWRTATPGGLQRPRPLWDELFADRDEQRRGGSAWFTLLHPGGYALYRVFGDDPMFVRVAELIPATDDAHVALCRALIGLDLVDTVRFATHPADPLPYLLTDPRAARLTHHQDDLWLRIVDIPAALEARTYAADVSTVVAVSDAFRGTGGRFALQIRDGRAQCAPTDAAAEVEIDLDVLGSLYLGSHRASAFATANRLRATTSAAVTALDAAFATEVQAALGFGF</sequence>
<feature type="binding site" evidence="5">
    <location>
        <begin position="97"/>
        <end position="99"/>
    </location>
    <ligand>
        <name>acetyl-CoA</name>
        <dbReference type="ChEBI" id="CHEBI:57288"/>
    </ligand>
</feature>
<accession>A0A1H6KPD6</accession>
<feature type="binding site" evidence="5">
    <location>
        <begin position="132"/>
        <end position="133"/>
    </location>
    <ligand>
        <name>acetyl-CoA</name>
        <dbReference type="ChEBI" id="CHEBI:57288"/>
    </ligand>
</feature>
<dbReference type="EMBL" id="LT629971">
    <property type="protein sequence ID" value="SEH77602.1"/>
    <property type="molecule type" value="Genomic_DNA"/>
</dbReference>
<proteinExistence type="inferred from homology"/>
<dbReference type="NCBIfam" id="NF002367">
    <property type="entry name" value="PRK01346.1-4"/>
    <property type="match status" value="1"/>
</dbReference>
<reference evidence="8" key="1">
    <citation type="submission" date="2016-10" db="EMBL/GenBank/DDBJ databases">
        <authorList>
            <person name="Varghese N."/>
            <person name="Submissions S."/>
        </authorList>
    </citation>
    <scope>NUCLEOTIDE SEQUENCE [LARGE SCALE GENOMIC DNA]</scope>
    <source>
        <strain evidence="8">DSM 45405</strain>
    </source>
</reference>
<dbReference type="HAMAP" id="MF_01812">
    <property type="entry name" value="Eis"/>
    <property type="match status" value="1"/>
</dbReference>
<dbReference type="InterPro" id="IPR036527">
    <property type="entry name" value="SCP2_sterol-bd_dom_sf"/>
</dbReference>
<name>A0A1H6KPD6_MYCRU</name>